<dbReference type="SMART" id="SM01045">
    <property type="entry name" value="BURP"/>
    <property type="match status" value="1"/>
</dbReference>
<dbReference type="Pfam" id="PF03181">
    <property type="entry name" value="BURP"/>
    <property type="match status" value="2"/>
</dbReference>
<dbReference type="Gramene" id="EOY32794">
    <property type="protein sequence ID" value="EOY32794"/>
    <property type="gene ID" value="TCM_040809"/>
</dbReference>
<dbReference type="HOGENOM" id="CLU_011822_1_1_1"/>
<dbReference type="InterPro" id="IPR044816">
    <property type="entry name" value="BURP"/>
</dbReference>
<feature type="region of interest" description="Disordered" evidence="1">
    <location>
        <begin position="101"/>
        <end position="133"/>
    </location>
</feature>
<evidence type="ECO:0000256" key="2">
    <source>
        <dbReference type="SAM" id="SignalP"/>
    </source>
</evidence>
<feature type="signal peptide" evidence="2">
    <location>
        <begin position="1"/>
        <end position="21"/>
    </location>
</feature>
<dbReference type="AlphaFoldDB" id="A0A061GZC5"/>
<feature type="compositionally biased region" description="Basic and acidic residues" evidence="1">
    <location>
        <begin position="120"/>
        <end position="133"/>
    </location>
</feature>
<dbReference type="OMA" id="INPFIIY"/>
<evidence type="ECO:0000313" key="5">
    <source>
        <dbReference type="Proteomes" id="UP000026915"/>
    </source>
</evidence>
<protein>
    <submittedName>
        <fullName evidence="4">BURP domain-containing protein, putative</fullName>
    </submittedName>
</protein>
<dbReference type="PANTHER" id="PTHR31236:SF58">
    <property type="entry name" value="POLYGALACTURONASE NON-CATALYTIC SUBUNIT AROGP2-LIKE"/>
    <property type="match status" value="1"/>
</dbReference>
<dbReference type="STRING" id="3641.A0A061GZC5"/>
<sequence>MASHFLLIFALLNLAFAGSHGALPEEVYWKSVFPNSPMPKALKDILPPAGSKSPSIDGYGVPSKESKDQGCTFVFYGYGDPSKEFQRINSPRSKECITNAHNSETGTSHLNNHGYGLPSKEFKGKDGVPSKKSTDQGGVFVFYGYGDPSKEFESINSPRSTSDSSHNNHGDGAPSKKFKGKMYSLGGKQDTFVDSNLNRELKLDNTAINETIYFFQKDLRPGKMVNLPLLIKTKDMTPFLPFQVAKSIPFSSDKLSCERVAINGEEKYCATSLESFVDLGVSKLGKNIQLLSTELGKETENPFFTIQVYKVPLVGIDGTKADAVAVCHKDISGWNPMHSAFQILKVKPGTVPICHFLMRDTLAWVSKVNR</sequence>
<evidence type="ECO:0000259" key="3">
    <source>
        <dbReference type="PROSITE" id="PS51277"/>
    </source>
</evidence>
<feature type="domain" description="BURP" evidence="3">
    <location>
        <begin position="308"/>
        <end position="367"/>
    </location>
</feature>
<organism evidence="4 5">
    <name type="scientific">Theobroma cacao</name>
    <name type="common">Cacao</name>
    <name type="synonym">Cocoa</name>
    <dbReference type="NCBI Taxonomy" id="3641"/>
    <lineage>
        <taxon>Eukaryota</taxon>
        <taxon>Viridiplantae</taxon>
        <taxon>Streptophyta</taxon>
        <taxon>Embryophyta</taxon>
        <taxon>Tracheophyta</taxon>
        <taxon>Spermatophyta</taxon>
        <taxon>Magnoliopsida</taxon>
        <taxon>eudicotyledons</taxon>
        <taxon>Gunneridae</taxon>
        <taxon>Pentapetalae</taxon>
        <taxon>rosids</taxon>
        <taxon>malvids</taxon>
        <taxon>Malvales</taxon>
        <taxon>Malvaceae</taxon>
        <taxon>Byttnerioideae</taxon>
        <taxon>Theobroma</taxon>
    </lineage>
</organism>
<dbReference type="InParanoid" id="A0A061GZC5"/>
<dbReference type="InterPro" id="IPR004873">
    <property type="entry name" value="BURP_dom"/>
</dbReference>
<evidence type="ECO:0000313" key="4">
    <source>
        <dbReference type="EMBL" id="EOY32794.1"/>
    </source>
</evidence>
<dbReference type="Proteomes" id="UP000026915">
    <property type="component" value="Chromosome 9"/>
</dbReference>
<reference evidence="4 5" key="1">
    <citation type="journal article" date="2013" name="Genome Biol.">
        <title>The genome sequence of the most widely cultivated cacao type and its use to identify candidate genes regulating pod color.</title>
        <authorList>
            <person name="Motamayor J.C."/>
            <person name="Mockaitis K."/>
            <person name="Schmutz J."/>
            <person name="Haiminen N."/>
            <person name="Iii D.L."/>
            <person name="Cornejo O."/>
            <person name="Findley S.D."/>
            <person name="Zheng P."/>
            <person name="Utro F."/>
            <person name="Royaert S."/>
            <person name="Saski C."/>
            <person name="Jenkins J."/>
            <person name="Podicheti R."/>
            <person name="Zhao M."/>
            <person name="Scheffler B.E."/>
            <person name="Stack J.C."/>
            <person name="Feltus F.A."/>
            <person name="Mustiga G.M."/>
            <person name="Amores F."/>
            <person name="Phillips W."/>
            <person name="Marelli J.P."/>
            <person name="May G.D."/>
            <person name="Shapiro H."/>
            <person name="Ma J."/>
            <person name="Bustamante C.D."/>
            <person name="Schnell R.J."/>
            <person name="Main D."/>
            <person name="Gilbert D."/>
            <person name="Parida L."/>
            <person name="Kuhn D.N."/>
        </authorList>
    </citation>
    <scope>NUCLEOTIDE SEQUENCE [LARGE SCALE GENOMIC DNA]</scope>
    <source>
        <strain evidence="5">cv. Matina 1-6</strain>
    </source>
</reference>
<feature type="region of interest" description="Disordered" evidence="1">
    <location>
        <begin position="153"/>
        <end position="180"/>
    </location>
</feature>
<dbReference type="PROSITE" id="PS51277">
    <property type="entry name" value="BURP"/>
    <property type="match status" value="1"/>
</dbReference>
<accession>A0A061GZC5</accession>
<feature type="chain" id="PRO_5001603825" evidence="2">
    <location>
        <begin position="22"/>
        <end position="370"/>
    </location>
</feature>
<proteinExistence type="predicted"/>
<evidence type="ECO:0000256" key="1">
    <source>
        <dbReference type="SAM" id="MobiDB-lite"/>
    </source>
</evidence>
<feature type="compositionally biased region" description="Polar residues" evidence="1">
    <location>
        <begin position="154"/>
        <end position="167"/>
    </location>
</feature>
<keyword evidence="2" id="KW-0732">Signal</keyword>
<dbReference type="EMBL" id="CM001887">
    <property type="protein sequence ID" value="EOY32794.1"/>
    <property type="molecule type" value="Genomic_DNA"/>
</dbReference>
<dbReference type="PANTHER" id="PTHR31236">
    <property type="entry name" value="BURP DOMAIN PROTEIN USPL1-LIKE"/>
    <property type="match status" value="1"/>
</dbReference>
<keyword evidence="5" id="KW-1185">Reference proteome</keyword>
<name>A0A061GZC5_THECC</name>
<gene>
    <name evidence="4" type="ORF">TCM_040809</name>
</gene>
<feature type="compositionally biased region" description="Polar residues" evidence="1">
    <location>
        <begin position="101"/>
        <end position="111"/>
    </location>
</feature>